<dbReference type="Pfam" id="PF03054">
    <property type="entry name" value="tRNA_Me_trans"/>
    <property type="match status" value="1"/>
</dbReference>
<sequence length="308" mass="34826">MTQVFAWQVCARLGVPLEVVPLSKEYWSRVVVRSISQIKRGYTPNPDVLCNSEVKFGAFYDFLEKHSDSFDRIASGHYAGLVRDANQQLVKLAVTTDAIKDQTYFLARLEQQQLAKAMFPLGRLDKSIVRELARIAGLPTQFRKDSQGICFLGKVKFNEFVKEHLGEWPGPLLEEETGQHLGLHKGYWFHTIGQRTGLGLAGGPWYVVRKDIDWNVVFISQNYSALEENRGSFRCTSVNWISGPPEPDKQLYCKVRHGPHSYACELVVDERGHGTVTIHGRDQGLAVGQYAVFYQDMICLGCAVIDWV</sequence>
<evidence type="ECO:0000256" key="6">
    <source>
        <dbReference type="ARBA" id="ARBA00022694"/>
    </source>
</evidence>
<reference evidence="14" key="1">
    <citation type="submission" date="2020-12" db="EMBL/GenBank/DDBJ databases">
        <authorList>
            <person name="Iha C."/>
        </authorList>
    </citation>
    <scope>NUCLEOTIDE SEQUENCE</scope>
</reference>
<dbReference type="InterPro" id="IPR023382">
    <property type="entry name" value="MnmA-like_central_sf"/>
</dbReference>
<evidence type="ECO:0000256" key="1">
    <source>
        <dbReference type="ARBA" id="ARBA00003986"/>
    </source>
</evidence>
<keyword evidence="6" id="KW-0819">tRNA processing</keyword>
<dbReference type="PANTHER" id="PTHR43052:SF1">
    <property type="entry name" value="TRNA-5-TAURINOMETHYLURIDINE 2-SULFURTRANSFERASE"/>
    <property type="match status" value="1"/>
</dbReference>
<keyword evidence="9" id="KW-0694">RNA-binding</keyword>
<dbReference type="CDD" id="cd01998">
    <property type="entry name" value="MnmA_TRMU-like"/>
    <property type="match status" value="1"/>
</dbReference>
<dbReference type="Gene3D" id="2.30.30.280">
    <property type="entry name" value="Adenine nucleotide alpha hydrolases-like domains"/>
    <property type="match status" value="1"/>
</dbReference>
<evidence type="ECO:0000259" key="13">
    <source>
        <dbReference type="Pfam" id="PF20259"/>
    </source>
</evidence>
<dbReference type="AlphaFoldDB" id="A0A8S1J708"/>
<dbReference type="GO" id="GO:0008033">
    <property type="term" value="P:tRNA processing"/>
    <property type="evidence" value="ECO:0007669"/>
    <property type="project" value="UniProtKB-KW"/>
</dbReference>
<evidence type="ECO:0000256" key="10">
    <source>
        <dbReference type="ARBA" id="ARBA00023157"/>
    </source>
</evidence>
<keyword evidence="8" id="KW-0067">ATP-binding</keyword>
<comment type="catalytic activity">
    <reaction evidence="11">
        <text>5-taurinomethyluridine(34) in tRNA + S-sulfanyl-L-cysteinyl-[protein] + AH2 + ATP = 5-taurinomethyl-2-thiouridine(34) in tRNA + L-cysteinyl-[protein] + A + AMP + diphosphate + H(+)</text>
        <dbReference type="Rhea" id="RHEA:47040"/>
        <dbReference type="Rhea" id="RHEA-COMP:10131"/>
        <dbReference type="Rhea" id="RHEA-COMP:11726"/>
        <dbReference type="Rhea" id="RHEA-COMP:11732"/>
        <dbReference type="Rhea" id="RHEA-COMP:11733"/>
        <dbReference type="ChEBI" id="CHEBI:13193"/>
        <dbReference type="ChEBI" id="CHEBI:15378"/>
        <dbReference type="ChEBI" id="CHEBI:17499"/>
        <dbReference type="ChEBI" id="CHEBI:29950"/>
        <dbReference type="ChEBI" id="CHEBI:30616"/>
        <dbReference type="ChEBI" id="CHEBI:33019"/>
        <dbReference type="ChEBI" id="CHEBI:61963"/>
        <dbReference type="ChEBI" id="CHEBI:87171"/>
        <dbReference type="ChEBI" id="CHEBI:87172"/>
        <dbReference type="ChEBI" id="CHEBI:456215"/>
        <dbReference type="EC" id="2.8.1.14"/>
    </reaction>
</comment>
<evidence type="ECO:0000259" key="12">
    <source>
        <dbReference type="Pfam" id="PF20258"/>
    </source>
</evidence>
<comment type="similarity">
    <text evidence="2">Belongs to the MnmA/TRMU family.</text>
</comment>
<dbReference type="Pfam" id="PF20259">
    <property type="entry name" value="tRNA_Me_trans_M"/>
    <property type="match status" value="1"/>
</dbReference>
<dbReference type="InterPro" id="IPR046885">
    <property type="entry name" value="MnmA-like_C"/>
</dbReference>
<dbReference type="Gene3D" id="2.40.30.10">
    <property type="entry name" value="Translation factors"/>
    <property type="match status" value="1"/>
</dbReference>
<dbReference type="EMBL" id="CAJHUC010002035">
    <property type="protein sequence ID" value="CAD7703021.1"/>
    <property type="molecule type" value="Genomic_DNA"/>
</dbReference>
<dbReference type="PANTHER" id="PTHR43052">
    <property type="match status" value="1"/>
</dbReference>
<evidence type="ECO:0000256" key="5">
    <source>
        <dbReference type="ARBA" id="ARBA00022679"/>
    </source>
</evidence>
<dbReference type="InterPro" id="IPR051305">
    <property type="entry name" value="tRNA_2-thiouridylase_MnmA"/>
</dbReference>
<keyword evidence="4" id="KW-0820">tRNA-binding</keyword>
<dbReference type="GO" id="GO:0005524">
    <property type="term" value="F:ATP binding"/>
    <property type="evidence" value="ECO:0007669"/>
    <property type="project" value="UniProtKB-KW"/>
</dbReference>
<dbReference type="Proteomes" id="UP000708148">
    <property type="component" value="Unassembled WGS sequence"/>
</dbReference>
<evidence type="ECO:0000313" key="15">
    <source>
        <dbReference type="Proteomes" id="UP000708148"/>
    </source>
</evidence>
<dbReference type="GO" id="GO:0061708">
    <property type="term" value="F:tRNA-5-taurinomethyluridine 2-sulfurtransferase"/>
    <property type="evidence" value="ECO:0007669"/>
    <property type="project" value="UniProtKB-EC"/>
</dbReference>
<dbReference type="InterPro" id="IPR004506">
    <property type="entry name" value="MnmA-like"/>
</dbReference>
<dbReference type="InterPro" id="IPR046884">
    <property type="entry name" value="MnmA-like_central"/>
</dbReference>
<name>A0A8S1J708_9CHLO</name>
<proteinExistence type="inferred from homology"/>
<evidence type="ECO:0000256" key="8">
    <source>
        <dbReference type="ARBA" id="ARBA00022840"/>
    </source>
</evidence>
<evidence type="ECO:0000256" key="3">
    <source>
        <dbReference type="ARBA" id="ARBA00011953"/>
    </source>
</evidence>
<evidence type="ECO:0000256" key="2">
    <source>
        <dbReference type="ARBA" id="ARBA00006191"/>
    </source>
</evidence>
<dbReference type="OrthoDB" id="3685at2759"/>
<evidence type="ECO:0000256" key="7">
    <source>
        <dbReference type="ARBA" id="ARBA00022741"/>
    </source>
</evidence>
<keyword evidence="10" id="KW-1015">Disulfide bond</keyword>
<dbReference type="NCBIfam" id="TIGR00420">
    <property type="entry name" value="trmU"/>
    <property type="match status" value="1"/>
</dbReference>
<keyword evidence="15" id="KW-1185">Reference proteome</keyword>
<gene>
    <name evidence="14" type="ORF">OSTQU699_LOCUS8378</name>
</gene>
<feature type="domain" description="tRNA-specific 2-thiouridylase MnmA-like central" evidence="13">
    <location>
        <begin position="159"/>
        <end position="221"/>
    </location>
</feature>
<evidence type="ECO:0000256" key="4">
    <source>
        <dbReference type="ARBA" id="ARBA00022555"/>
    </source>
</evidence>
<dbReference type="EC" id="2.8.1.14" evidence="3"/>
<accession>A0A8S1J708</accession>
<comment type="function">
    <text evidence="1">Catalyzes the 2-thiolation of uridine at the wobble position (U34) of mitochondrial tRNA(Lys), tRNA(Glu) and tRNA(Gln). Required for the formation of 5-taurinomethyl-2-thiouridine (tm5s2U) of mitochondrial tRNA(Lys), tRNA(Glu), and tRNA(Gln) at the wobble position. ATP is required to activate the C2 atom of the wobble base.</text>
</comment>
<evidence type="ECO:0000256" key="11">
    <source>
        <dbReference type="ARBA" id="ARBA00049564"/>
    </source>
</evidence>
<comment type="caution">
    <text evidence="14">The sequence shown here is derived from an EMBL/GenBank/DDBJ whole genome shotgun (WGS) entry which is preliminary data.</text>
</comment>
<organism evidence="14 15">
    <name type="scientific">Ostreobium quekettii</name>
    <dbReference type="NCBI Taxonomy" id="121088"/>
    <lineage>
        <taxon>Eukaryota</taxon>
        <taxon>Viridiplantae</taxon>
        <taxon>Chlorophyta</taxon>
        <taxon>core chlorophytes</taxon>
        <taxon>Ulvophyceae</taxon>
        <taxon>TCBD clade</taxon>
        <taxon>Bryopsidales</taxon>
        <taxon>Ostreobineae</taxon>
        <taxon>Ostreobiaceae</taxon>
        <taxon>Ostreobium</taxon>
    </lineage>
</organism>
<dbReference type="InterPro" id="IPR014729">
    <property type="entry name" value="Rossmann-like_a/b/a_fold"/>
</dbReference>
<dbReference type="Gene3D" id="3.40.50.620">
    <property type="entry name" value="HUPs"/>
    <property type="match status" value="1"/>
</dbReference>
<dbReference type="SUPFAM" id="SSF52402">
    <property type="entry name" value="Adenine nucleotide alpha hydrolases-like"/>
    <property type="match status" value="1"/>
</dbReference>
<evidence type="ECO:0000256" key="9">
    <source>
        <dbReference type="ARBA" id="ARBA00022884"/>
    </source>
</evidence>
<protein>
    <recommendedName>
        <fullName evidence="3">tRNA-5-taurinomethyluridine 2-sulfurtransferase</fullName>
        <ecNumber evidence="3">2.8.1.14</ecNumber>
    </recommendedName>
</protein>
<dbReference type="GO" id="GO:0000049">
    <property type="term" value="F:tRNA binding"/>
    <property type="evidence" value="ECO:0007669"/>
    <property type="project" value="UniProtKB-KW"/>
</dbReference>
<keyword evidence="5" id="KW-0808">Transferase</keyword>
<feature type="domain" description="tRNA-specific 2-thiouridylase MnmA-like C-terminal" evidence="12">
    <location>
        <begin position="232"/>
        <end position="305"/>
    </location>
</feature>
<keyword evidence="7" id="KW-0547">Nucleotide-binding</keyword>
<dbReference type="Pfam" id="PF20258">
    <property type="entry name" value="tRNA_Me_trans_C"/>
    <property type="match status" value="1"/>
</dbReference>
<evidence type="ECO:0000313" key="14">
    <source>
        <dbReference type="EMBL" id="CAD7703021.1"/>
    </source>
</evidence>